<keyword evidence="1" id="KW-0472">Membrane</keyword>
<sequence length="96" mass="10076">MVPTPQVCVSTLVTVSTMAVVDLYLLEQSMLGARGPRAECVAVCRGVARRSGIPARTALRVGRRDVGGEVATPRLCQRALVPLPVAAAAQALLRLP</sequence>
<comment type="caution">
    <text evidence="1">The sequence shown here is derived from an EMBL/GenBank/DDBJ whole genome shotgun (WGS) entry which is preliminary data.</text>
</comment>
<gene>
    <name evidence="1" type="ORF">KUDE01_012041</name>
</gene>
<keyword evidence="1" id="KW-0812">Transmembrane</keyword>
<keyword evidence="2" id="KW-1185">Reference proteome</keyword>
<protein>
    <submittedName>
        <fullName evidence="1">Transmembrane protein 121</fullName>
    </submittedName>
</protein>
<dbReference type="AlphaFoldDB" id="A0AAD9CN44"/>
<accession>A0AAD9CN44</accession>
<dbReference type="EMBL" id="JASDAP010000004">
    <property type="protein sequence ID" value="KAK1904860.1"/>
    <property type="molecule type" value="Genomic_DNA"/>
</dbReference>
<name>A0AAD9CN44_DISEL</name>
<proteinExistence type="predicted"/>
<evidence type="ECO:0000313" key="2">
    <source>
        <dbReference type="Proteomes" id="UP001228049"/>
    </source>
</evidence>
<organism evidence="1 2">
    <name type="scientific">Dissostichus eleginoides</name>
    <name type="common">Patagonian toothfish</name>
    <name type="synonym">Dissostichus amissus</name>
    <dbReference type="NCBI Taxonomy" id="100907"/>
    <lineage>
        <taxon>Eukaryota</taxon>
        <taxon>Metazoa</taxon>
        <taxon>Chordata</taxon>
        <taxon>Craniata</taxon>
        <taxon>Vertebrata</taxon>
        <taxon>Euteleostomi</taxon>
        <taxon>Actinopterygii</taxon>
        <taxon>Neopterygii</taxon>
        <taxon>Teleostei</taxon>
        <taxon>Neoteleostei</taxon>
        <taxon>Acanthomorphata</taxon>
        <taxon>Eupercaria</taxon>
        <taxon>Perciformes</taxon>
        <taxon>Notothenioidei</taxon>
        <taxon>Nototheniidae</taxon>
        <taxon>Dissostichus</taxon>
    </lineage>
</organism>
<reference evidence="1" key="1">
    <citation type="submission" date="2023-04" db="EMBL/GenBank/DDBJ databases">
        <title>Chromosome-level genome of Chaenocephalus aceratus.</title>
        <authorList>
            <person name="Park H."/>
        </authorList>
    </citation>
    <scope>NUCLEOTIDE SEQUENCE</scope>
    <source>
        <strain evidence="1">DE</strain>
        <tissue evidence="1">Muscle</tissue>
    </source>
</reference>
<dbReference type="Proteomes" id="UP001228049">
    <property type="component" value="Unassembled WGS sequence"/>
</dbReference>
<evidence type="ECO:0000313" key="1">
    <source>
        <dbReference type="EMBL" id="KAK1904860.1"/>
    </source>
</evidence>